<dbReference type="AlphaFoldDB" id="X0VSV9"/>
<name>X0VSV9_9ZZZZ</name>
<dbReference type="InterPro" id="IPR029063">
    <property type="entry name" value="SAM-dependent_MTases_sf"/>
</dbReference>
<sequence>MSLEKYKEVIHKDFLKDIDFINKTIIKLNLPPDSKIIDIGTGIGAMSILLALNNLNVLTGE</sequence>
<dbReference type="EMBL" id="BARS01038339">
    <property type="protein sequence ID" value="GAG21489.1"/>
    <property type="molecule type" value="Genomic_DNA"/>
</dbReference>
<dbReference type="GO" id="GO:0008168">
    <property type="term" value="F:methyltransferase activity"/>
    <property type="evidence" value="ECO:0007669"/>
    <property type="project" value="UniProtKB-KW"/>
</dbReference>
<accession>X0VSV9</accession>
<gene>
    <name evidence="1" type="ORF">S01H1_58679</name>
</gene>
<dbReference type="GO" id="GO:0003723">
    <property type="term" value="F:RNA binding"/>
    <property type="evidence" value="ECO:0007669"/>
    <property type="project" value="UniProtKB-KW"/>
</dbReference>
<evidence type="ECO:0008006" key="2">
    <source>
        <dbReference type="Google" id="ProtNLM"/>
    </source>
</evidence>
<reference evidence="1" key="1">
    <citation type="journal article" date="2014" name="Front. Microbiol.">
        <title>High frequency of phylogenetically diverse reductive dehalogenase-homologous genes in deep subseafloor sedimentary metagenomes.</title>
        <authorList>
            <person name="Kawai M."/>
            <person name="Futagami T."/>
            <person name="Toyoda A."/>
            <person name="Takaki Y."/>
            <person name="Nishi S."/>
            <person name="Hori S."/>
            <person name="Arai W."/>
            <person name="Tsubouchi T."/>
            <person name="Morono Y."/>
            <person name="Uchiyama I."/>
            <person name="Ito T."/>
            <person name="Fujiyama A."/>
            <person name="Inagaki F."/>
            <person name="Takami H."/>
        </authorList>
    </citation>
    <scope>NUCLEOTIDE SEQUENCE</scope>
    <source>
        <strain evidence="1">Expedition CK06-06</strain>
    </source>
</reference>
<proteinExistence type="predicted"/>
<dbReference type="GO" id="GO:0032259">
    <property type="term" value="P:methylation"/>
    <property type="evidence" value="ECO:0007669"/>
    <property type="project" value="UniProtKB-KW"/>
</dbReference>
<feature type="non-terminal residue" evidence="1">
    <location>
        <position position="61"/>
    </location>
</feature>
<dbReference type="Gene3D" id="3.40.50.150">
    <property type="entry name" value="Vaccinia Virus protein VP39"/>
    <property type="match status" value="1"/>
</dbReference>
<protein>
    <recommendedName>
        <fullName evidence="2">Methyltransferase small domain-containing protein</fullName>
    </recommendedName>
</protein>
<dbReference type="SUPFAM" id="SSF53335">
    <property type="entry name" value="S-adenosyl-L-methionine-dependent methyltransferases"/>
    <property type="match status" value="1"/>
</dbReference>
<organism evidence="1">
    <name type="scientific">marine sediment metagenome</name>
    <dbReference type="NCBI Taxonomy" id="412755"/>
    <lineage>
        <taxon>unclassified sequences</taxon>
        <taxon>metagenomes</taxon>
        <taxon>ecological metagenomes</taxon>
    </lineage>
</organism>
<evidence type="ECO:0000313" key="1">
    <source>
        <dbReference type="EMBL" id="GAG21489.1"/>
    </source>
</evidence>
<comment type="caution">
    <text evidence="1">The sequence shown here is derived from an EMBL/GenBank/DDBJ whole genome shotgun (WGS) entry which is preliminary data.</text>
</comment>